<evidence type="ECO:0008006" key="3">
    <source>
        <dbReference type="Google" id="ProtNLM"/>
    </source>
</evidence>
<keyword evidence="2" id="KW-1185">Reference proteome</keyword>
<evidence type="ECO:0000313" key="2">
    <source>
        <dbReference type="Proteomes" id="UP000015545"/>
    </source>
</evidence>
<gene>
    <name evidence="1" type="ORF">PaBG_00137</name>
</gene>
<evidence type="ECO:0000313" key="1">
    <source>
        <dbReference type="EMBL" id="AGS82021.1"/>
    </source>
</evidence>
<dbReference type="RefSeq" id="YP_008433468.1">
    <property type="nucleotide sequence ID" value="NC_022096.1"/>
</dbReference>
<name>S5WKE3_9CAUD</name>
<reference evidence="1 2" key="1">
    <citation type="journal article" date="2014" name="Genome Announc.">
        <title>Complete Genome Sequence of the Novel Giant Pseudomonas Phage PaBG.</title>
        <authorList>
            <person name="Sykilinda N.N."/>
            <person name="Bondar A.A."/>
            <person name="Gorshkova A.S."/>
            <person name="Kurochkina L.P."/>
            <person name="Kulikov E.E."/>
            <person name="Shneider M.M."/>
            <person name="Kadykov V.A."/>
            <person name="Solovjeva N.V."/>
            <person name="Kabilov M.R."/>
            <person name="Mesyanzhinov V.V."/>
            <person name="Vlassov V.V."/>
            <person name="Drukker V.V."/>
            <person name="Miroshnikov K.A."/>
        </authorList>
    </citation>
    <scope>NUCLEOTIDE SEQUENCE [LARGE SCALE GENOMIC DNA]</scope>
</reference>
<proteinExistence type="predicted"/>
<protein>
    <recommendedName>
        <fullName evidence="3">Lipoprotein</fullName>
    </recommendedName>
</protein>
<accession>S5WKE3</accession>
<dbReference type="Proteomes" id="UP000015545">
    <property type="component" value="Segment"/>
</dbReference>
<sequence length="137" mass="14801">MKKLALLATIALAACATQPKGDSSFTPIPAFADTGNPDAIVCDASVDAKAIVALAGNNQSAEFVQFVRDARKANRCRFLNNTHPLDVLGYAPIRTLNGTLFVIEFVQDAKVMYSSPNYFDKAGPQTLLWERALQAQP</sequence>
<dbReference type="KEGG" id="vg:16574823"/>
<organism evidence="1 2">
    <name type="scientific">Pseudomonas phage PaBG</name>
    <dbReference type="NCBI Taxonomy" id="1335230"/>
    <lineage>
        <taxon>Viruses</taxon>
        <taxon>Duplodnaviria</taxon>
        <taxon>Heunggongvirae</taxon>
        <taxon>Uroviricota</taxon>
        <taxon>Caudoviricetes</taxon>
        <taxon>Baikalvirus</taxon>
        <taxon>Baikalvirus PaBG</taxon>
    </lineage>
</organism>
<dbReference type="EMBL" id="KF147891">
    <property type="protein sequence ID" value="AGS82021.1"/>
    <property type="molecule type" value="Genomic_DNA"/>
</dbReference>
<dbReference type="PROSITE" id="PS51257">
    <property type="entry name" value="PROKAR_LIPOPROTEIN"/>
    <property type="match status" value="1"/>
</dbReference>